<keyword evidence="3" id="KW-1185">Reference proteome</keyword>
<evidence type="ECO:0000313" key="2">
    <source>
        <dbReference type="EMBL" id="CAD7254576.1"/>
    </source>
</evidence>
<evidence type="ECO:0000259" key="1">
    <source>
        <dbReference type="PROSITE" id="PS51819"/>
    </source>
</evidence>
<dbReference type="CDD" id="cd07237">
    <property type="entry name" value="BphC1-RGP6_C_like"/>
    <property type="match status" value="1"/>
</dbReference>
<dbReference type="InterPro" id="IPR029068">
    <property type="entry name" value="Glyas_Bleomycin-R_OHBP_Dase"/>
</dbReference>
<gene>
    <name evidence="2" type="ORF">DSTB1V02_LOCUS14322</name>
</gene>
<evidence type="ECO:0000313" key="3">
    <source>
        <dbReference type="Proteomes" id="UP000677054"/>
    </source>
</evidence>
<dbReference type="AlphaFoldDB" id="A0A7R9FTP9"/>
<dbReference type="SUPFAM" id="SSF54593">
    <property type="entry name" value="Glyoxalase/Bleomycin resistance protein/Dihydroxybiphenyl dioxygenase"/>
    <property type="match status" value="2"/>
</dbReference>
<sequence length="272" mass="30392">MQATTASGGVVGDVHLKMDDRAYRVRVHQGNENKYLATGWEVADDASFQAAIQKIKASGTAVEVLPLADALALGFQAVARFQDPAANTHELVWGYRTTFDRFISPVGVKKFITDPMGMGHVVLPAPNFDETWKFLNEVLGFELADIFRMKFTPDPAEPEKRIYFLHCGNARHHSLAIFEMGNPAGCVHAMVEVEDMDEVGRAYDRMLHNNVKLMATLGRHVNDRMTSFYMDSPSGFAIEFGFGGLQVDWDEHLVFETTKVSLWGHDFSVGFK</sequence>
<organism evidence="2">
    <name type="scientific">Darwinula stevensoni</name>
    <dbReference type="NCBI Taxonomy" id="69355"/>
    <lineage>
        <taxon>Eukaryota</taxon>
        <taxon>Metazoa</taxon>
        <taxon>Ecdysozoa</taxon>
        <taxon>Arthropoda</taxon>
        <taxon>Crustacea</taxon>
        <taxon>Oligostraca</taxon>
        <taxon>Ostracoda</taxon>
        <taxon>Podocopa</taxon>
        <taxon>Podocopida</taxon>
        <taxon>Darwinulocopina</taxon>
        <taxon>Darwinuloidea</taxon>
        <taxon>Darwinulidae</taxon>
        <taxon>Darwinula</taxon>
    </lineage>
</organism>
<feature type="domain" description="VOC" evidence="1">
    <location>
        <begin position="117"/>
        <end position="243"/>
    </location>
</feature>
<proteinExistence type="predicted"/>
<name>A0A7R9FTP9_9CRUS</name>
<dbReference type="OrthoDB" id="16820at2759"/>
<dbReference type="Pfam" id="PF00903">
    <property type="entry name" value="Glyoxalase"/>
    <property type="match status" value="1"/>
</dbReference>
<protein>
    <recommendedName>
        <fullName evidence="1">VOC domain-containing protein</fullName>
    </recommendedName>
</protein>
<accession>A0A7R9FTP9</accession>
<dbReference type="InterPro" id="IPR037523">
    <property type="entry name" value="VOC_core"/>
</dbReference>
<reference evidence="2" key="1">
    <citation type="submission" date="2020-11" db="EMBL/GenBank/DDBJ databases">
        <authorList>
            <person name="Tran Van P."/>
        </authorList>
    </citation>
    <scope>NUCLEOTIDE SEQUENCE</scope>
</reference>
<dbReference type="EMBL" id="CAJPEV010010606">
    <property type="protein sequence ID" value="CAG0906036.1"/>
    <property type="molecule type" value="Genomic_DNA"/>
</dbReference>
<dbReference type="InterPro" id="IPR004360">
    <property type="entry name" value="Glyas_Fos-R_dOase_dom"/>
</dbReference>
<dbReference type="Proteomes" id="UP000677054">
    <property type="component" value="Unassembled WGS sequence"/>
</dbReference>
<dbReference type="EMBL" id="LR910124">
    <property type="protein sequence ID" value="CAD7254576.1"/>
    <property type="molecule type" value="Genomic_DNA"/>
</dbReference>
<dbReference type="PROSITE" id="PS51819">
    <property type="entry name" value="VOC"/>
    <property type="match status" value="1"/>
</dbReference>
<dbReference type="Gene3D" id="3.10.180.10">
    <property type="entry name" value="2,3-Dihydroxybiphenyl 1,2-Dioxygenase, domain 1"/>
    <property type="match status" value="2"/>
</dbReference>